<dbReference type="Pfam" id="PF15341">
    <property type="entry name" value="SLX9"/>
    <property type="match status" value="1"/>
</dbReference>
<feature type="compositionally biased region" description="Basic and acidic residues" evidence="5">
    <location>
        <begin position="49"/>
        <end position="58"/>
    </location>
</feature>
<protein>
    <recommendedName>
        <fullName evidence="3">Ribosome biogenesis protein SLX9</fullName>
    </recommendedName>
</protein>
<feature type="region of interest" description="Disordered" evidence="5">
    <location>
        <begin position="131"/>
        <end position="154"/>
    </location>
</feature>
<reference evidence="6" key="1">
    <citation type="journal article" date="2020" name="Stud. Mycol.">
        <title>101 Dothideomycetes genomes: a test case for predicting lifestyles and emergence of pathogens.</title>
        <authorList>
            <person name="Haridas S."/>
            <person name="Albert R."/>
            <person name="Binder M."/>
            <person name="Bloem J."/>
            <person name="Labutti K."/>
            <person name="Salamov A."/>
            <person name="Andreopoulos B."/>
            <person name="Baker S."/>
            <person name="Barry K."/>
            <person name="Bills G."/>
            <person name="Bluhm B."/>
            <person name="Cannon C."/>
            <person name="Castanera R."/>
            <person name="Culley D."/>
            <person name="Daum C."/>
            <person name="Ezra D."/>
            <person name="Gonzalez J."/>
            <person name="Henrissat B."/>
            <person name="Kuo A."/>
            <person name="Liang C."/>
            <person name="Lipzen A."/>
            <person name="Lutzoni F."/>
            <person name="Magnuson J."/>
            <person name="Mondo S."/>
            <person name="Nolan M."/>
            <person name="Ohm R."/>
            <person name="Pangilinan J."/>
            <person name="Park H.-J."/>
            <person name="Ramirez L."/>
            <person name="Alfaro M."/>
            <person name="Sun H."/>
            <person name="Tritt A."/>
            <person name="Yoshinaga Y."/>
            <person name="Zwiers L.-H."/>
            <person name="Turgeon B."/>
            <person name="Goodwin S."/>
            <person name="Spatafora J."/>
            <person name="Crous P."/>
            <person name="Grigoriev I."/>
        </authorList>
    </citation>
    <scope>NUCLEOTIDE SEQUENCE</scope>
    <source>
        <strain evidence="6">CBS 113979</strain>
    </source>
</reference>
<feature type="compositionally biased region" description="Basic residues" evidence="5">
    <location>
        <begin position="37"/>
        <end position="47"/>
    </location>
</feature>
<proteinExistence type="inferred from homology"/>
<organism evidence="6 7">
    <name type="scientific">Aulographum hederae CBS 113979</name>
    <dbReference type="NCBI Taxonomy" id="1176131"/>
    <lineage>
        <taxon>Eukaryota</taxon>
        <taxon>Fungi</taxon>
        <taxon>Dikarya</taxon>
        <taxon>Ascomycota</taxon>
        <taxon>Pezizomycotina</taxon>
        <taxon>Dothideomycetes</taxon>
        <taxon>Pleosporomycetidae</taxon>
        <taxon>Aulographales</taxon>
        <taxon>Aulographaceae</taxon>
    </lineage>
</organism>
<dbReference type="AlphaFoldDB" id="A0A6G1GXL8"/>
<feature type="compositionally biased region" description="Polar residues" evidence="5">
    <location>
        <begin position="1"/>
        <end position="19"/>
    </location>
</feature>
<dbReference type="Proteomes" id="UP000800041">
    <property type="component" value="Unassembled WGS sequence"/>
</dbReference>
<accession>A0A6G1GXL8</accession>
<evidence type="ECO:0000256" key="3">
    <source>
        <dbReference type="ARBA" id="ARBA00021321"/>
    </source>
</evidence>
<dbReference type="OrthoDB" id="5429132at2759"/>
<sequence>MARTMQSPRKSTMSGSTSLRGREMYRPEQDTFSSSKKDKRTMKRSITKSKVEKTYSKPDHKRKKRGKLNANLTANLESLVDALPDVEEGAQQEDITIGQARIRQNTIKSGRGMLKKKEKVIKEERERFKKNMAQMVPATAPSEKAPSTAGNATSDRWAALRSLIGSNIEKKEEFVGT</sequence>
<evidence type="ECO:0000313" key="6">
    <source>
        <dbReference type="EMBL" id="KAF1985537.1"/>
    </source>
</evidence>
<dbReference type="GO" id="GO:0005730">
    <property type="term" value="C:nucleolus"/>
    <property type="evidence" value="ECO:0007669"/>
    <property type="project" value="UniProtKB-SubCell"/>
</dbReference>
<dbReference type="GO" id="GO:0000462">
    <property type="term" value="P:maturation of SSU-rRNA from tricistronic rRNA transcript (SSU-rRNA, 5.8S rRNA, LSU-rRNA)"/>
    <property type="evidence" value="ECO:0007669"/>
    <property type="project" value="InterPro"/>
</dbReference>
<evidence type="ECO:0000313" key="7">
    <source>
        <dbReference type="Proteomes" id="UP000800041"/>
    </source>
</evidence>
<dbReference type="GO" id="GO:0030688">
    <property type="term" value="C:preribosome, small subunit precursor"/>
    <property type="evidence" value="ECO:0007669"/>
    <property type="project" value="InterPro"/>
</dbReference>
<keyword evidence="7" id="KW-1185">Reference proteome</keyword>
<gene>
    <name evidence="6" type="ORF">K402DRAFT_103518</name>
</gene>
<name>A0A6G1GXL8_9PEZI</name>
<evidence type="ECO:0000256" key="2">
    <source>
        <dbReference type="ARBA" id="ARBA00011022"/>
    </source>
</evidence>
<keyword evidence="4" id="KW-0539">Nucleus</keyword>
<dbReference type="GO" id="GO:0030686">
    <property type="term" value="C:90S preribosome"/>
    <property type="evidence" value="ECO:0007669"/>
    <property type="project" value="InterPro"/>
</dbReference>
<evidence type="ECO:0000256" key="5">
    <source>
        <dbReference type="SAM" id="MobiDB-lite"/>
    </source>
</evidence>
<comment type="similarity">
    <text evidence="2">Belongs to the SLX9 family.</text>
</comment>
<comment type="subcellular location">
    <subcellularLocation>
        <location evidence="1">Nucleus</location>
        <location evidence="1">Nucleolus</location>
    </subcellularLocation>
</comment>
<feature type="region of interest" description="Disordered" evidence="5">
    <location>
        <begin position="1"/>
        <end position="69"/>
    </location>
</feature>
<dbReference type="EMBL" id="ML977161">
    <property type="protein sequence ID" value="KAF1985537.1"/>
    <property type="molecule type" value="Genomic_DNA"/>
</dbReference>
<dbReference type="InterPro" id="IPR028160">
    <property type="entry name" value="Slx9-like"/>
</dbReference>
<evidence type="ECO:0000256" key="4">
    <source>
        <dbReference type="ARBA" id="ARBA00023242"/>
    </source>
</evidence>
<feature type="compositionally biased region" description="Basic and acidic residues" evidence="5">
    <location>
        <begin position="20"/>
        <end position="29"/>
    </location>
</feature>
<evidence type="ECO:0000256" key="1">
    <source>
        <dbReference type="ARBA" id="ARBA00004604"/>
    </source>
</evidence>